<dbReference type="Gene3D" id="3.40.50.12780">
    <property type="entry name" value="N-terminal domain of ligase-like"/>
    <property type="match status" value="1"/>
</dbReference>
<dbReference type="InterPro" id="IPR045851">
    <property type="entry name" value="AMP-bd_C_sf"/>
</dbReference>
<proteinExistence type="predicted"/>
<reference evidence="3" key="1">
    <citation type="submission" date="2023-07" db="EMBL/GenBank/DDBJ databases">
        <title>Shewanella mangrovi sp. nov., an acetaldehyde- degrading bacterium isolated from mangrove sediment.</title>
        <authorList>
            <person name="Liu Y."/>
        </authorList>
    </citation>
    <scope>NUCLEOTIDE SEQUENCE [LARGE SCALE GENOMIC DNA]</scope>
    <source>
        <strain evidence="3">C32</strain>
    </source>
</reference>
<evidence type="ECO:0000259" key="1">
    <source>
        <dbReference type="Pfam" id="PF00501"/>
    </source>
</evidence>
<comment type="caution">
    <text evidence="2">The sequence shown here is derived from an EMBL/GenBank/DDBJ whole genome shotgun (WGS) entry which is preliminary data.</text>
</comment>
<keyword evidence="3" id="KW-1185">Reference proteome</keyword>
<name>A0ABT2FR74_9GAMM</name>
<dbReference type="PANTHER" id="PTHR45398">
    <property type="match status" value="1"/>
</dbReference>
<dbReference type="Pfam" id="PF00501">
    <property type="entry name" value="AMP-binding"/>
    <property type="match status" value="1"/>
</dbReference>
<dbReference type="EMBL" id="JAKOGG010000012">
    <property type="protein sequence ID" value="MCS4557719.1"/>
    <property type="molecule type" value="Genomic_DNA"/>
</dbReference>
<feature type="domain" description="AMP-dependent synthetase/ligase" evidence="1">
    <location>
        <begin position="134"/>
        <end position="288"/>
    </location>
</feature>
<dbReference type="Gene3D" id="3.30.300.30">
    <property type="match status" value="1"/>
</dbReference>
<dbReference type="PANTHER" id="PTHR45398:SF1">
    <property type="entry name" value="ENZYME, PUTATIVE (JCVI)-RELATED"/>
    <property type="match status" value="1"/>
</dbReference>
<accession>A0ABT2FR74</accession>
<dbReference type="InterPro" id="IPR042099">
    <property type="entry name" value="ANL_N_sf"/>
</dbReference>
<evidence type="ECO:0000313" key="2">
    <source>
        <dbReference type="EMBL" id="MCS4557719.1"/>
    </source>
</evidence>
<dbReference type="PROSITE" id="PS00455">
    <property type="entry name" value="AMP_BINDING"/>
    <property type="match status" value="1"/>
</dbReference>
<dbReference type="InterPro" id="IPR000873">
    <property type="entry name" value="AMP-dep_synth/lig_dom"/>
</dbReference>
<dbReference type="InterPro" id="IPR020845">
    <property type="entry name" value="AMP-binding_CS"/>
</dbReference>
<dbReference type="RefSeq" id="WP_238897197.1">
    <property type="nucleotide sequence ID" value="NZ_JAKOGG010000012.1"/>
</dbReference>
<organism evidence="2 3">
    <name type="scientific">Shewanella electrica</name>
    <dbReference type="NCBI Taxonomy" id="515560"/>
    <lineage>
        <taxon>Bacteria</taxon>
        <taxon>Pseudomonadati</taxon>
        <taxon>Pseudomonadota</taxon>
        <taxon>Gammaproteobacteria</taxon>
        <taxon>Alteromonadales</taxon>
        <taxon>Shewanellaceae</taxon>
        <taxon>Shewanella</taxon>
    </lineage>
</organism>
<protein>
    <submittedName>
        <fullName evidence="2">AMP-binding protein</fullName>
    </submittedName>
</protein>
<dbReference type="SUPFAM" id="SSF56801">
    <property type="entry name" value="Acetyl-CoA synthetase-like"/>
    <property type="match status" value="1"/>
</dbReference>
<sequence length="457" mass="50510">MTQLLKNWLAQGPLAQQLISFNHHDITTGGRFIQQVSQLHQQLLSHQAQRWLLTAEASDLFAIGLCAGLLAGKELILPANTQPGTLAKLEQEFDGVLSELPIKQQNNYLPLTREINQASDGWPTLPDDCEYGELILFTSGSTGQAKAVRKNVTQLDNEITVLEQTFAKHLPHCGVIATVSHQHIYGLLFKILWPLAASRPFLSDTVETPETIGYYTALFPKLCLVSSPAQLSRMPAVLSGERQPNCPSIIFSSGAPLKLEAAMGVRQCFGSLPVEVYGSTETGAIAYRRQHSSETLWKTFAPIQIAQSDTDNALILTSPFLADNQTLRVDDSISLLGDSLFRLEGRLDRVVKIQEKRLSLEQMESLLRQHAWVANCFLVVRPETKQQLGAAIELSAAGKQQLQANGKPAINAALQLHLSSQFEQDTLPKRWRYVAQLPQTAQGKIAMAEIEKLFSQD</sequence>
<gene>
    <name evidence="2" type="ORF">L9G74_14820</name>
</gene>
<dbReference type="Proteomes" id="UP001201549">
    <property type="component" value="Unassembled WGS sequence"/>
</dbReference>
<evidence type="ECO:0000313" key="3">
    <source>
        <dbReference type="Proteomes" id="UP001201549"/>
    </source>
</evidence>